<dbReference type="Pfam" id="PF01148">
    <property type="entry name" value="CTP_transf_1"/>
    <property type="match status" value="1"/>
</dbReference>
<keyword evidence="9" id="KW-0444">Lipid biosynthesis</keyword>
<keyword evidence="14" id="KW-0443">Lipid metabolism</keyword>
<sequence>MGLRETPVRVLTGAALGLFCLGWVFFAPEPLYLALCLGFLLLATLEYRKILGHRGLVLRPLVLFGSVLMGFSGLWFYWQGMRFQGNLAMVFAWFNPLSYAFLRTPDKKAQAFWMLLPQAWLVGPVFLLAYIRYLPPEPLDGAKMIFWLALVVAGNDIAAYFGGKRFGKTPLAPKISPKKTREGSAFGIFGGLFSGLALSPELLPILAPWEVVVVVVVVVVAAQVGDLAESAFKRFGGVKDSGKILPGHGGVLDRFDALLTAIPVFYGLIYLLGLDQRW</sequence>
<gene>
    <name evidence="20" type="ORF">A2557_00330</name>
</gene>
<dbReference type="GO" id="GO:0005886">
    <property type="term" value="C:plasma membrane"/>
    <property type="evidence" value="ECO:0007669"/>
    <property type="project" value="UniProtKB-SubCell"/>
</dbReference>
<evidence type="ECO:0000256" key="13">
    <source>
        <dbReference type="ARBA" id="ARBA00022989"/>
    </source>
</evidence>
<dbReference type="PANTHER" id="PTHR46382:SF1">
    <property type="entry name" value="PHOSPHATIDATE CYTIDYLYLTRANSFERASE"/>
    <property type="match status" value="1"/>
</dbReference>
<evidence type="ECO:0000256" key="6">
    <source>
        <dbReference type="ARBA" id="ARBA00012487"/>
    </source>
</evidence>
<evidence type="ECO:0000256" key="4">
    <source>
        <dbReference type="ARBA" id="ARBA00005189"/>
    </source>
</evidence>
<comment type="catalytic activity">
    <reaction evidence="1 18">
        <text>a 1,2-diacyl-sn-glycero-3-phosphate + CTP + H(+) = a CDP-1,2-diacyl-sn-glycerol + diphosphate</text>
        <dbReference type="Rhea" id="RHEA:16229"/>
        <dbReference type="ChEBI" id="CHEBI:15378"/>
        <dbReference type="ChEBI" id="CHEBI:33019"/>
        <dbReference type="ChEBI" id="CHEBI:37563"/>
        <dbReference type="ChEBI" id="CHEBI:58332"/>
        <dbReference type="ChEBI" id="CHEBI:58608"/>
        <dbReference type="EC" id="2.7.7.41"/>
    </reaction>
</comment>
<keyword evidence="13 19" id="KW-1133">Transmembrane helix</keyword>
<evidence type="ECO:0000256" key="3">
    <source>
        <dbReference type="ARBA" id="ARBA00005119"/>
    </source>
</evidence>
<protein>
    <recommendedName>
        <fullName evidence="7 18">Phosphatidate cytidylyltransferase</fullName>
        <ecNumber evidence="6 18">2.7.7.41</ecNumber>
    </recommendedName>
</protein>
<dbReference type="Proteomes" id="UP000177583">
    <property type="component" value="Unassembled WGS sequence"/>
</dbReference>
<evidence type="ECO:0000256" key="11">
    <source>
        <dbReference type="ARBA" id="ARBA00022692"/>
    </source>
</evidence>
<feature type="transmembrane region" description="Helical" evidence="19">
    <location>
        <begin position="114"/>
        <end position="133"/>
    </location>
</feature>
<comment type="subcellular location">
    <subcellularLocation>
        <location evidence="2">Cell membrane</location>
        <topology evidence="2">Multi-pass membrane protein</topology>
    </subcellularLocation>
</comment>
<comment type="caution">
    <text evidence="20">The sequence shown here is derived from an EMBL/GenBank/DDBJ whole genome shotgun (WGS) entry which is preliminary data.</text>
</comment>
<feature type="transmembrane region" description="Helical" evidence="19">
    <location>
        <begin position="255"/>
        <end position="273"/>
    </location>
</feature>
<feature type="transmembrane region" description="Helical" evidence="19">
    <location>
        <begin position="31"/>
        <end position="47"/>
    </location>
</feature>
<dbReference type="GO" id="GO:0004605">
    <property type="term" value="F:phosphatidate cytidylyltransferase activity"/>
    <property type="evidence" value="ECO:0007669"/>
    <property type="project" value="UniProtKB-EC"/>
</dbReference>
<evidence type="ECO:0000256" key="5">
    <source>
        <dbReference type="ARBA" id="ARBA00010185"/>
    </source>
</evidence>
<keyword evidence="17" id="KW-1208">Phospholipid metabolism</keyword>
<evidence type="ECO:0000313" key="20">
    <source>
        <dbReference type="EMBL" id="OGH01031.1"/>
    </source>
</evidence>
<dbReference type="UniPathway" id="UPA00557">
    <property type="reaction ID" value="UER00614"/>
</dbReference>
<reference evidence="20 21" key="1">
    <citation type="journal article" date="2016" name="Nat. Commun.">
        <title>Thousands of microbial genomes shed light on interconnected biogeochemical processes in an aquifer system.</title>
        <authorList>
            <person name="Anantharaman K."/>
            <person name="Brown C.T."/>
            <person name="Hug L.A."/>
            <person name="Sharon I."/>
            <person name="Castelle C.J."/>
            <person name="Probst A.J."/>
            <person name="Thomas B.C."/>
            <person name="Singh A."/>
            <person name="Wilkins M.J."/>
            <person name="Karaoz U."/>
            <person name="Brodie E.L."/>
            <person name="Williams K.H."/>
            <person name="Hubbard S.S."/>
            <person name="Banfield J.F."/>
        </authorList>
    </citation>
    <scope>NUCLEOTIDE SEQUENCE [LARGE SCALE GENOMIC DNA]</scope>
</reference>
<evidence type="ECO:0000256" key="17">
    <source>
        <dbReference type="ARBA" id="ARBA00023264"/>
    </source>
</evidence>
<evidence type="ECO:0000256" key="15">
    <source>
        <dbReference type="ARBA" id="ARBA00023136"/>
    </source>
</evidence>
<evidence type="ECO:0000256" key="10">
    <source>
        <dbReference type="ARBA" id="ARBA00022679"/>
    </source>
</evidence>
<accession>A0A1F6GST1</accession>
<keyword evidence="10 18" id="KW-0808">Transferase</keyword>
<evidence type="ECO:0000256" key="8">
    <source>
        <dbReference type="ARBA" id="ARBA00022475"/>
    </source>
</evidence>
<dbReference type="EMBL" id="MFNF01000040">
    <property type="protein sequence ID" value="OGH01031.1"/>
    <property type="molecule type" value="Genomic_DNA"/>
</dbReference>
<evidence type="ECO:0000256" key="12">
    <source>
        <dbReference type="ARBA" id="ARBA00022695"/>
    </source>
</evidence>
<proteinExistence type="inferred from homology"/>
<evidence type="ECO:0000256" key="16">
    <source>
        <dbReference type="ARBA" id="ARBA00023209"/>
    </source>
</evidence>
<evidence type="ECO:0000256" key="7">
    <source>
        <dbReference type="ARBA" id="ARBA00019373"/>
    </source>
</evidence>
<comment type="pathway">
    <text evidence="3 18">Phospholipid metabolism; CDP-diacylglycerol biosynthesis; CDP-diacylglycerol from sn-glycerol 3-phosphate: step 3/3.</text>
</comment>
<keyword evidence="8" id="KW-1003">Cell membrane</keyword>
<dbReference type="InterPro" id="IPR000374">
    <property type="entry name" value="PC_trans"/>
</dbReference>
<evidence type="ECO:0000256" key="2">
    <source>
        <dbReference type="ARBA" id="ARBA00004651"/>
    </source>
</evidence>
<evidence type="ECO:0000256" key="19">
    <source>
        <dbReference type="SAM" id="Phobius"/>
    </source>
</evidence>
<dbReference type="EC" id="2.7.7.41" evidence="6 18"/>
<dbReference type="GO" id="GO:0016024">
    <property type="term" value="P:CDP-diacylglycerol biosynthetic process"/>
    <property type="evidence" value="ECO:0007669"/>
    <property type="project" value="UniProtKB-UniPathway"/>
</dbReference>
<feature type="transmembrane region" description="Helical" evidence="19">
    <location>
        <begin position="183"/>
        <end position="200"/>
    </location>
</feature>
<keyword evidence="11 18" id="KW-0812">Transmembrane</keyword>
<name>A0A1F6GST1_9PROT</name>
<dbReference type="PROSITE" id="PS01315">
    <property type="entry name" value="CDS"/>
    <property type="match status" value="1"/>
</dbReference>
<comment type="pathway">
    <text evidence="4">Lipid metabolism.</text>
</comment>
<evidence type="ECO:0000256" key="9">
    <source>
        <dbReference type="ARBA" id="ARBA00022516"/>
    </source>
</evidence>
<evidence type="ECO:0000313" key="21">
    <source>
        <dbReference type="Proteomes" id="UP000177583"/>
    </source>
</evidence>
<keyword evidence="12 18" id="KW-0548">Nucleotidyltransferase</keyword>
<keyword evidence="16" id="KW-0594">Phospholipid biosynthesis</keyword>
<dbReference type="PANTHER" id="PTHR46382">
    <property type="entry name" value="PHOSPHATIDATE CYTIDYLYLTRANSFERASE"/>
    <property type="match status" value="1"/>
</dbReference>
<organism evidence="20 21">
    <name type="scientific">Candidatus Lambdaproteobacteria bacterium RIFOXYD2_FULL_56_26</name>
    <dbReference type="NCBI Taxonomy" id="1817773"/>
    <lineage>
        <taxon>Bacteria</taxon>
        <taxon>Pseudomonadati</taxon>
        <taxon>Pseudomonadota</taxon>
        <taxon>Candidatus Lambdaproteobacteria</taxon>
    </lineage>
</organism>
<feature type="transmembrane region" description="Helical" evidence="19">
    <location>
        <begin position="83"/>
        <end position="102"/>
    </location>
</feature>
<feature type="transmembrane region" description="Helical" evidence="19">
    <location>
        <begin position="145"/>
        <end position="162"/>
    </location>
</feature>
<evidence type="ECO:0000256" key="18">
    <source>
        <dbReference type="RuleBase" id="RU003938"/>
    </source>
</evidence>
<dbReference type="AlphaFoldDB" id="A0A1F6GST1"/>
<feature type="transmembrane region" description="Helical" evidence="19">
    <location>
        <begin position="56"/>
        <end position="77"/>
    </location>
</feature>
<evidence type="ECO:0000256" key="1">
    <source>
        <dbReference type="ARBA" id="ARBA00001698"/>
    </source>
</evidence>
<keyword evidence="15 19" id="KW-0472">Membrane</keyword>
<evidence type="ECO:0000256" key="14">
    <source>
        <dbReference type="ARBA" id="ARBA00023098"/>
    </source>
</evidence>
<comment type="similarity">
    <text evidence="5 18">Belongs to the CDS family.</text>
</comment>